<keyword evidence="2" id="KW-1185">Reference proteome</keyword>
<gene>
    <name evidence="1" type="ORF">HD841_002118</name>
</gene>
<name>A0A7Y9FN38_9SPHN</name>
<dbReference type="Gene3D" id="3.40.190.10">
    <property type="entry name" value="Periplasmic binding protein-like II"/>
    <property type="match status" value="1"/>
</dbReference>
<comment type="caution">
    <text evidence="1">The sequence shown here is derived from an EMBL/GenBank/DDBJ whole genome shotgun (WGS) entry which is preliminary data.</text>
</comment>
<proteinExistence type="predicted"/>
<dbReference type="Pfam" id="PF12974">
    <property type="entry name" value="Phosphonate-bd"/>
    <property type="match status" value="1"/>
</dbReference>
<evidence type="ECO:0000313" key="2">
    <source>
        <dbReference type="Proteomes" id="UP000517753"/>
    </source>
</evidence>
<reference evidence="1 2" key="2">
    <citation type="submission" date="2020-08" db="EMBL/GenBank/DDBJ databases">
        <title>The Agave Microbiome: Exploring the role of microbial communities in plant adaptations to desert environments.</title>
        <authorList>
            <person name="Partida-Martinez L.P."/>
        </authorList>
    </citation>
    <scope>NUCLEOTIDE SEQUENCE [LARGE SCALE GENOMIC DNA]</scope>
    <source>
        <strain evidence="1 2">AS2.3</strain>
    </source>
</reference>
<sequence length="269" mass="28065">MSRVASLGMYDHPAQRAANDGLWRAIAARLRDAGLADVPNALDRSRSVETIWHDPGLLLAQACGYPLTAAGAPAVRVVALPVYAVPGCEGPTHHSVIVARVADRRVTLAGFRGARVAINAPTSNTGMNLLRAVVAPLAGGDAFFADVIVTGAHRATVEAIVRGEADCGAVDAVTWAALRRYEPVLTNALRVMGTTQSTTALPFVTARSTPDAEIQAIRAALAAAVADPALASLRDALFLRDIVPADETALAPVRAAEHTAIAYGYPVLR</sequence>
<dbReference type="EMBL" id="JACCBY010000002">
    <property type="protein sequence ID" value="NYD90338.1"/>
    <property type="molecule type" value="Genomic_DNA"/>
</dbReference>
<protein>
    <submittedName>
        <fullName evidence="1">ABC-type phosphate/phosphonate transport system substrate-binding protein</fullName>
    </submittedName>
</protein>
<dbReference type="Proteomes" id="UP000517753">
    <property type="component" value="Unassembled WGS sequence"/>
</dbReference>
<organism evidence="1 2">
    <name type="scientific">Sphingomonas melonis</name>
    <dbReference type="NCBI Taxonomy" id="152682"/>
    <lineage>
        <taxon>Bacteria</taxon>
        <taxon>Pseudomonadati</taxon>
        <taxon>Pseudomonadota</taxon>
        <taxon>Alphaproteobacteria</taxon>
        <taxon>Sphingomonadales</taxon>
        <taxon>Sphingomonadaceae</taxon>
        <taxon>Sphingomonas</taxon>
    </lineage>
</organism>
<dbReference type="SUPFAM" id="SSF53850">
    <property type="entry name" value="Periplasmic binding protein-like II"/>
    <property type="match status" value="1"/>
</dbReference>
<dbReference type="PANTHER" id="PTHR35841">
    <property type="entry name" value="PHOSPHONATES-BINDING PERIPLASMIC PROTEIN"/>
    <property type="match status" value="1"/>
</dbReference>
<accession>A0A7Y9FN38</accession>
<evidence type="ECO:0000313" key="1">
    <source>
        <dbReference type="EMBL" id="NYD90338.1"/>
    </source>
</evidence>
<reference evidence="1 2" key="1">
    <citation type="submission" date="2020-07" db="EMBL/GenBank/DDBJ databases">
        <authorList>
            <person name="Partida-Martinez L."/>
            <person name="Huntemann M."/>
            <person name="Clum A."/>
            <person name="Wang J."/>
            <person name="Palaniappan K."/>
            <person name="Ritter S."/>
            <person name="Chen I.-M."/>
            <person name="Stamatis D."/>
            <person name="Reddy T."/>
            <person name="O'Malley R."/>
            <person name="Daum C."/>
            <person name="Shapiro N."/>
            <person name="Ivanova N."/>
            <person name="Kyrpides N."/>
            <person name="Woyke T."/>
        </authorList>
    </citation>
    <scope>NUCLEOTIDE SEQUENCE [LARGE SCALE GENOMIC DNA]</scope>
    <source>
        <strain evidence="1 2">AS2.3</strain>
    </source>
</reference>
<dbReference type="AlphaFoldDB" id="A0A7Y9FN38"/>
<dbReference type="RefSeq" id="WP_373562988.1">
    <property type="nucleotide sequence ID" value="NZ_JACCBY010000002.1"/>
</dbReference>
<dbReference type="PANTHER" id="PTHR35841:SF1">
    <property type="entry name" value="PHOSPHONATES-BINDING PERIPLASMIC PROTEIN"/>
    <property type="match status" value="1"/>
</dbReference>